<sequence length="103" mass="11329">MQVSVVGRAGRVGSLTHGPLSTNPRFPWKPSAAMLTYRLKAQKSAQLCGFSLCAEIFTTRPASTVTSTPREARQYRQNVNGLLRSGNYFRQLPPSTGSWTPVM</sequence>
<dbReference type="Proteomes" id="UP000466445">
    <property type="component" value="Chromosome"/>
</dbReference>
<reference evidence="1 2" key="1">
    <citation type="journal article" date="2019" name="Emerg. Microbes Infect.">
        <title>Comprehensive subspecies identification of 175 nontuberculous mycobacteria species based on 7547 genomic profiles.</title>
        <authorList>
            <person name="Matsumoto Y."/>
            <person name="Kinjo T."/>
            <person name="Motooka D."/>
            <person name="Nabeya D."/>
            <person name="Jung N."/>
            <person name="Uechi K."/>
            <person name="Horii T."/>
            <person name="Iida T."/>
            <person name="Fujita J."/>
            <person name="Nakamura S."/>
        </authorList>
    </citation>
    <scope>NUCLEOTIDE SEQUENCE [LARGE SCALE GENOMIC DNA]</scope>
    <source>
        <strain evidence="1 2">JCM 30395</strain>
    </source>
</reference>
<evidence type="ECO:0000313" key="2">
    <source>
        <dbReference type="Proteomes" id="UP000466445"/>
    </source>
</evidence>
<proteinExistence type="predicted"/>
<keyword evidence="2" id="KW-1185">Reference proteome</keyword>
<evidence type="ECO:0000313" key="1">
    <source>
        <dbReference type="EMBL" id="BBY61680.1"/>
    </source>
</evidence>
<dbReference type="AlphaFoldDB" id="A0A7I7SYG6"/>
<name>A0A7I7SYG6_9MYCO</name>
<dbReference type="EMBL" id="AP022595">
    <property type="protein sequence ID" value="BBY61680.1"/>
    <property type="molecule type" value="Genomic_DNA"/>
</dbReference>
<organism evidence="1 2">
    <name type="scientific">Mycolicibacterium sarraceniae</name>
    <dbReference type="NCBI Taxonomy" id="1534348"/>
    <lineage>
        <taxon>Bacteria</taxon>
        <taxon>Bacillati</taxon>
        <taxon>Actinomycetota</taxon>
        <taxon>Actinomycetes</taxon>
        <taxon>Mycobacteriales</taxon>
        <taxon>Mycobacteriaceae</taxon>
        <taxon>Mycolicibacterium</taxon>
    </lineage>
</organism>
<dbReference type="KEGG" id="msar:MSAR_48160"/>
<gene>
    <name evidence="1" type="ORF">MSAR_48160</name>
</gene>
<protein>
    <submittedName>
        <fullName evidence="1">Uncharacterized protein</fullName>
    </submittedName>
</protein>
<accession>A0A7I7SYG6</accession>